<keyword evidence="1" id="KW-0175">Coiled coil</keyword>
<dbReference type="AlphaFoldDB" id="A0A6C0EMC8"/>
<evidence type="ECO:0000256" key="1">
    <source>
        <dbReference type="SAM" id="Coils"/>
    </source>
</evidence>
<dbReference type="EMBL" id="MN738877">
    <property type="protein sequence ID" value="QHT29449.1"/>
    <property type="molecule type" value="Genomic_DNA"/>
</dbReference>
<accession>A0A6C0EMC8</accession>
<reference evidence="2" key="1">
    <citation type="journal article" date="2020" name="Nature">
        <title>Giant virus diversity and host interactions through global metagenomics.</title>
        <authorList>
            <person name="Schulz F."/>
            <person name="Roux S."/>
            <person name="Paez-Espino D."/>
            <person name="Jungbluth S."/>
            <person name="Walsh D.A."/>
            <person name="Denef V.J."/>
            <person name="McMahon K.D."/>
            <person name="Konstantinidis K.T."/>
            <person name="Eloe-Fadrosh E.A."/>
            <person name="Kyrpides N.C."/>
            <person name="Woyke T."/>
        </authorList>
    </citation>
    <scope>NUCLEOTIDE SEQUENCE</scope>
    <source>
        <strain evidence="2">GVMAG-M-3300005589-24</strain>
    </source>
</reference>
<proteinExistence type="predicted"/>
<evidence type="ECO:0000313" key="2">
    <source>
        <dbReference type="EMBL" id="QHT29449.1"/>
    </source>
</evidence>
<name>A0A6C0EMC8_9ZZZZ</name>
<sequence length="103" mass="12174">MRKTKRAARGRKTEETENVENLKAKLRAKLREAKLGRQSQFVLDNRMDKLEEQLERVKTHDEEIKIRKEMELIEKIEEKRISSVNDDFAEYDDNANYGGGMEC</sequence>
<protein>
    <submittedName>
        <fullName evidence="2">Uncharacterized protein</fullName>
    </submittedName>
</protein>
<feature type="coiled-coil region" evidence="1">
    <location>
        <begin position="5"/>
        <end position="67"/>
    </location>
</feature>
<organism evidence="2">
    <name type="scientific">viral metagenome</name>
    <dbReference type="NCBI Taxonomy" id="1070528"/>
    <lineage>
        <taxon>unclassified sequences</taxon>
        <taxon>metagenomes</taxon>
        <taxon>organismal metagenomes</taxon>
    </lineage>
</organism>